<dbReference type="InterPro" id="IPR023214">
    <property type="entry name" value="HAD_sf"/>
</dbReference>
<dbReference type="Pfam" id="PF08282">
    <property type="entry name" value="Hydrolase_3"/>
    <property type="match status" value="1"/>
</dbReference>
<gene>
    <name evidence="1" type="ORF">GCL57_07345</name>
</gene>
<dbReference type="SFLD" id="SFLDS00003">
    <property type="entry name" value="Haloacid_Dehalogenase"/>
    <property type="match status" value="1"/>
</dbReference>
<dbReference type="SFLD" id="SFLDG01140">
    <property type="entry name" value="C2.B:_Phosphomannomutase_and_P"/>
    <property type="match status" value="1"/>
</dbReference>
<dbReference type="EMBL" id="WFLN01000006">
    <property type="protein sequence ID" value="KAB8030780.1"/>
    <property type="molecule type" value="Genomic_DNA"/>
</dbReference>
<evidence type="ECO:0000313" key="1">
    <source>
        <dbReference type="EMBL" id="KAB8030780.1"/>
    </source>
</evidence>
<keyword evidence="1" id="KW-0378">Hydrolase</keyword>
<dbReference type="PROSITE" id="PS01228">
    <property type="entry name" value="COF_1"/>
    <property type="match status" value="1"/>
</dbReference>
<dbReference type="CDD" id="cd07516">
    <property type="entry name" value="HAD_Pase"/>
    <property type="match status" value="1"/>
</dbReference>
<evidence type="ECO:0000313" key="2">
    <source>
        <dbReference type="Proteomes" id="UP000442694"/>
    </source>
</evidence>
<dbReference type="PANTHER" id="PTHR10000">
    <property type="entry name" value="PHOSPHOSERINE PHOSPHATASE"/>
    <property type="match status" value="1"/>
</dbReference>
<accession>A0A833JD80</accession>
<dbReference type="NCBIfam" id="TIGR01484">
    <property type="entry name" value="HAD-SF-IIB"/>
    <property type="match status" value="1"/>
</dbReference>
<dbReference type="NCBIfam" id="TIGR00099">
    <property type="entry name" value="Cof-subfamily"/>
    <property type="match status" value="1"/>
</dbReference>
<dbReference type="Gene3D" id="3.30.1240.10">
    <property type="match status" value="1"/>
</dbReference>
<dbReference type="InterPro" id="IPR036412">
    <property type="entry name" value="HAD-like_sf"/>
</dbReference>
<sequence length="268" mass="29427">MKAVALDLDGTLLNSKHCVSPLAKKTLNELVKSGIKIVLASARPIQSVLQIAQNIGLENEMMIGGNGSIIAKNADEILYTNSILKSDLINIFTSFKYFCEQNLKNELTMHIYSQFNWLVPYNTLKAQEEARIIGFSPNIIGDQSYQIDTAEKIMVVAHPDLLNNFSQFLKEKIKHLGVVLSKPDSLEINAQGVSKFSGVEEYAKLVSLGMSDFICMGDGDNDEKMLKNCGLGVAMANASLAARNAAKEIALSNDQDGVALFLRKYFSL</sequence>
<comment type="caution">
    <text evidence="1">The sequence shown here is derived from an EMBL/GenBank/DDBJ whole genome shotgun (WGS) entry which is preliminary data.</text>
</comment>
<dbReference type="InterPro" id="IPR006379">
    <property type="entry name" value="HAD-SF_hydro_IIB"/>
</dbReference>
<reference evidence="1 2" key="1">
    <citation type="submission" date="2019-10" db="EMBL/GenBank/DDBJ databases">
        <title>New genus of Silvanigrellaceae.</title>
        <authorList>
            <person name="Pitt A."/>
            <person name="Hahn M.W."/>
        </authorList>
    </citation>
    <scope>NUCLEOTIDE SEQUENCE [LARGE SCALE GENOMIC DNA]</scope>
    <source>
        <strain evidence="1 2">33A1-SZDP</strain>
    </source>
</reference>
<dbReference type="AlphaFoldDB" id="A0A833JD80"/>
<dbReference type="Proteomes" id="UP000442694">
    <property type="component" value="Unassembled WGS sequence"/>
</dbReference>
<dbReference type="InterPro" id="IPR000150">
    <property type="entry name" value="Cof"/>
</dbReference>
<dbReference type="PANTHER" id="PTHR10000:SF8">
    <property type="entry name" value="HAD SUPERFAMILY HYDROLASE-LIKE, TYPE 3"/>
    <property type="match status" value="1"/>
</dbReference>
<protein>
    <submittedName>
        <fullName evidence="1">Cof-type HAD-IIB family hydrolase</fullName>
    </submittedName>
</protein>
<dbReference type="GO" id="GO:0000287">
    <property type="term" value="F:magnesium ion binding"/>
    <property type="evidence" value="ECO:0007669"/>
    <property type="project" value="TreeGrafter"/>
</dbReference>
<dbReference type="GO" id="GO:0005829">
    <property type="term" value="C:cytosol"/>
    <property type="evidence" value="ECO:0007669"/>
    <property type="project" value="TreeGrafter"/>
</dbReference>
<organism evidence="1 2">
    <name type="scientific">Fluviispira multicolorata</name>
    <dbReference type="NCBI Taxonomy" id="2654512"/>
    <lineage>
        <taxon>Bacteria</taxon>
        <taxon>Pseudomonadati</taxon>
        <taxon>Bdellovibrionota</taxon>
        <taxon>Oligoflexia</taxon>
        <taxon>Silvanigrellales</taxon>
        <taxon>Silvanigrellaceae</taxon>
        <taxon>Fluviispira</taxon>
    </lineage>
</organism>
<dbReference type="RefSeq" id="WP_152212707.1">
    <property type="nucleotide sequence ID" value="NZ_WFLN01000006.1"/>
</dbReference>
<keyword evidence="2" id="KW-1185">Reference proteome</keyword>
<proteinExistence type="predicted"/>
<dbReference type="GO" id="GO:0016791">
    <property type="term" value="F:phosphatase activity"/>
    <property type="evidence" value="ECO:0007669"/>
    <property type="project" value="UniProtKB-ARBA"/>
</dbReference>
<dbReference type="Gene3D" id="3.40.50.1000">
    <property type="entry name" value="HAD superfamily/HAD-like"/>
    <property type="match status" value="1"/>
</dbReference>
<name>A0A833JD80_9BACT</name>
<dbReference type="SUPFAM" id="SSF56784">
    <property type="entry name" value="HAD-like"/>
    <property type="match status" value="1"/>
</dbReference>